<dbReference type="Pfam" id="PF00117">
    <property type="entry name" value="GATase"/>
    <property type="match status" value="1"/>
</dbReference>
<evidence type="ECO:0000256" key="3">
    <source>
        <dbReference type="ARBA" id="ARBA00022801"/>
    </source>
</evidence>
<dbReference type="UniPathway" id="UPA00031">
    <property type="reaction ID" value="UER00010"/>
</dbReference>
<dbReference type="InterPro" id="IPR050064">
    <property type="entry name" value="IGPS_HisA/HisF"/>
</dbReference>
<accession>A0A7S0RQ90</accession>
<dbReference type="PIRSF" id="PIRSF036936">
    <property type="entry name" value="IGPS_HisHF"/>
    <property type="match status" value="1"/>
</dbReference>
<feature type="binding site" description="covalent" evidence="14">
    <location>
        <position position="128"/>
    </location>
    <ligand>
        <name>L-glutamine</name>
        <dbReference type="ChEBI" id="CHEBI:58359"/>
    </ligand>
</feature>
<comment type="pathway">
    <text evidence="1 12">Amino-acid biosynthesis; L-histidine biosynthesis; L-histidine from 5-phospho-alpha-D-ribose 1-diphosphate: step 5/9.</text>
</comment>
<feature type="binding site" evidence="14">
    <location>
        <position position="510"/>
    </location>
    <ligand>
        <name>substrate</name>
    </ligand>
</feature>
<evidence type="ECO:0000256" key="5">
    <source>
        <dbReference type="ARBA" id="ARBA00023102"/>
    </source>
</evidence>
<evidence type="ECO:0000256" key="4">
    <source>
        <dbReference type="ARBA" id="ARBA00022962"/>
    </source>
</evidence>
<dbReference type="InterPro" id="IPR029062">
    <property type="entry name" value="Class_I_gatase-like"/>
</dbReference>
<evidence type="ECO:0000256" key="15">
    <source>
        <dbReference type="RuleBase" id="RU003657"/>
    </source>
</evidence>
<feature type="domain" description="Glutamine amidotransferase" evidence="16">
    <location>
        <begin position="53"/>
        <end position="243"/>
    </location>
</feature>
<evidence type="ECO:0000256" key="11">
    <source>
        <dbReference type="ARBA" id="ARBA00061106"/>
    </source>
</evidence>
<feature type="region of interest" description="PRFAR binding" evidence="14">
    <location>
        <begin position="405"/>
        <end position="406"/>
    </location>
</feature>
<feature type="active site" description="For GATase activity" evidence="13">
    <location>
        <position position="128"/>
    </location>
</feature>
<dbReference type="Gene3D" id="3.40.50.880">
    <property type="match status" value="1"/>
</dbReference>
<dbReference type="InterPro" id="IPR010139">
    <property type="entry name" value="Imidazole-glycPsynth_HisH"/>
</dbReference>
<dbReference type="HAMAP" id="MF_00278">
    <property type="entry name" value="HisH"/>
    <property type="match status" value="1"/>
</dbReference>
<evidence type="ECO:0000256" key="10">
    <source>
        <dbReference type="ARBA" id="ARBA00055946"/>
    </source>
</evidence>
<dbReference type="GO" id="GO:0000105">
    <property type="term" value="P:L-histidine biosynthetic process"/>
    <property type="evidence" value="ECO:0007669"/>
    <property type="project" value="UniProtKB-UniRule"/>
</dbReference>
<feature type="active site" description="For GATase activity" evidence="13">
    <location>
        <position position="236"/>
    </location>
</feature>
<evidence type="ECO:0000256" key="14">
    <source>
        <dbReference type="PIRSR" id="PIRSR036936-2"/>
    </source>
</evidence>
<comment type="catalytic activity">
    <reaction evidence="8 12">
        <text>5-[(5-phospho-1-deoxy-D-ribulos-1-ylimino)methylamino]-1-(5-phospho-beta-D-ribosyl)imidazole-4-carboxamide + L-glutamine = D-erythro-1-(imidazol-4-yl)glycerol 3-phosphate + 5-amino-1-(5-phospho-beta-D-ribosyl)imidazole-4-carboxamide + L-glutamate + H(+)</text>
        <dbReference type="Rhea" id="RHEA:24793"/>
        <dbReference type="ChEBI" id="CHEBI:15378"/>
        <dbReference type="ChEBI" id="CHEBI:29985"/>
        <dbReference type="ChEBI" id="CHEBI:58278"/>
        <dbReference type="ChEBI" id="CHEBI:58359"/>
        <dbReference type="ChEBI" id="CHEBI:58475"/>
        <dbReference type="ChEBI" id="CHEBI:58525"/>
        <dbReference type="EC" id="4.3.2.10"/>
    </reaction>
</comment>
<dbReference type="PANTHER" id="PTHR21235">
    <property type="entry name" value="IMIDAZOLE GLYCEROL PHOSPHATE SYNTHASE SUBUNIT HISF/H IGP SYNTHASE SUBUNIT HISF/H"/>
    <property type="match status" value="1"/>
</dbReference>
<proteinExistence type="inferred from homology"/>
<evidence type="ECO:0000259" key="16">
    <source>
        <dbReference type="Pfam" id="PF00117"/>
    </source>
</evidence>
<comment type="similarity">
    <text evidence="15">Belongs to the HisA/HisF family.</text>
</comment>
<dbReference type="GO" id="GO:0009507">
    <property type="term" value="C:chloroplast"/>
    <property type="evidence" value="ECO:0007669"/>
    <property type="project" value="UniProtKB-SubCell"/>
</dbReference>
<keyword evidence="12" id="KW-0934">Plastid</keyword>
<dbReference type="CDD" id="cd01748">
    <property type="entry name" value="GATase1_IGP_Synthase"/>
    <property type="match status" value="1"/>
</dbReference>
<evidence type="ECO:0000256" key="8">
    <source>
        <dbReference type="ARBA" id="ARBA00047838"/>
    </source>
</evidence>
<dbReference type="GO" id="GO:0004359">
    <property type="term" value="F:glutaminase activity"/>
    <property type="evidence" value="ECO:0007669"/>
    <property type="project" value="UniProtKB-EC"/>
</dbReference>
<dbReference type="SUPFAM" id="SSF52317">
    <property type="entry name" value="Class I glutamine amidotransferase-like"/>
    <property type="match status" value="1"/>
</dbReference>
<keyword evidence="7 12" id="KW-0511">Multifunctional enzyme</keyword>
<dbReference type="PROSITE" id="PS51274">
    <property type="entry name" value="GATASE_COBBQ"/>
    <property type="match status" value="1"/>
</dbReference>
<dbReference type="Pfam" id="PF00977">
    <property type="entry name" value="His_biosynth"/>
    <property type="match status" value="1"/>
</dbReference>
<dbReference type="NCBIfam" id="TIGR01855">
    <property type="entry name" value="IMP_synth_hisH"/>
    <property type="match status" value="1"/>
</dbReference>
<keyword evidence="3 12" id="KW-0378">Hydrolase</keyword>
<dbReference type="CDD" id="cd04731">
    <property type="entry name" value="HisF"/>
    <property type="match status" value="1"/>
</dbReference>
<comment type="function">
    <text evidence="10 12">IGPS catalyzes the conversion of PRFAR and glutamine to IGP, AICAR and glutamate. The glutaminase domain produces the ammonia necessary for the cyclase domain to produce IGP and AICAR from PRFAR. The ammonia is channeled to the active site of the cyclase domain.</text>
</comment>
<dbReference type="InterPro" id="IPR013785">
    <property type="entry name" value="Aldolase_TIM"/>
</dbReference>
<dbReference type="InterPro" id="IPR006062">
    <property type="entry name" value="His_biosynth"/>
</dbReference>
<feature type="active site" evidence="13">
    <location>
        <position position="444"/>
    </location>
</feature>
<dbReference type="InterPro" id="IPR014640">
    <property type="entry name" value="IGPS_HisHF"/>
</dbReference>
<dbReference type="GO" id="GO:0016829">
    <property type="term" value="F:lyase activity"/>
    <property type="evidence" value="ECO:0007669"/>
    <property type="project" value="UniProtKB-KW"/>
</dbReference>
<dbReference type="EMBL" id="HBFA01032913">
    <property type="protein sequence ID" value="CAD8683875.1"/>
    <property type="molecule type" value="Transcribed_RNA"/>
</dbReference>
<evidence type="ECO:0000256" key="7">
    <source>
        <dbReference type="ARBA" id="ARBA00023268"/>
    </source>
</evidence>
<evidence type="ECO:0000256" key="12">
    <source>
        <dbReference type="PIRNR" id="PIRNR036936"/>
    </source>
</evidence>
<feature type="active site" evidence="13">
    <location>
        <position position="286"/>
    </location>
</feature>
<comment type="catalytic activity">
    <reaction evidence="9 12">
        <text>L-glutamine + H2O = L-glutamate + NH4(+)</text>
        <dbReference type="Rhea" id="RHEA:15889"/>
        <dbReference type="ChEBI" id="CHEBI:15377"/>
        <dbReference type="ChEBI" id="CHEBI:28938"/>
        <dbReference type="ChEBI" id="CHEBI:29985"/>
        <dbReference type="ChEBI" id="CHEBI:58359"/>
        <dbReference type="EC" id="3.5.1.2"/>
    </reaction>
</comment>
<dbReference type="PANTHER" id="PTHR21235:SF2">
    <property type="entry name" value="IMIDAZOLE GLYCEROL PHOSPHATE SYNTHASE HISHF"/>
    <property type="match status" value="1"/>
</dbReference>
<evidence type="ECO:0000256" key="6">
    <source>
        <dbReference type="ARBA" id="ARBA00023239"/>
    </source>
</evidence>
<organism evidence="17">
    <name type="scientific">Pyramimonas obovata</name>
    <dbReference type="NCBI Taxonomy" id="1411642"/>
    <lineage>
        <taxon>Eukaryota</taxon>
        <taxon>Viridiplantae</taxon>
        <taxon>Chlorophyta</taxon>
        <taxon>Pyramimonadophyceae</taxon>
        <taxon>Pyramimonadales</taxon>
        <taxon>Pyramimonadaceae</taxon>
        <taxon>Pyramimonas</taxon>
        <taxon>Pyramimonas incertae sedis</taxon>
    </lineage>
</organism>
<feature type="active site" description="For GATase activity" evidence="13">
    <location>
        <position position="234"/>
    </location>
</feature>
<sequence>MATLNSTGIAPSRVRVSRDGARIPTRVQSASAGRKRVVAVRASGSDKPKEVTLLDYGVGNVRSVRNAIKYLGYTVREVEKPSDIASADRLVFPGVGSFGAAMDILKAKGFADPLKDYLQEGKPFLGVCLGMQLLFEGSEESEGVEGLGVVPGVVGGFDTTLGLPVPHMGWSGVSQKQPSAFMQHVQNGQRVYFVHSYRVEETEANKDWTLSTTNYGGEFISAIQKGDVMATQFHPEKSGTVGLQLFKSFLDGEKLESDSGLKDGLGFPLNSNGAVELSKRVIACLDVRANDNGDLVVTKGDQYDVREKEGENDVRNLGKPVELCSRYFKEGADEVTFLNITGFRDFPLGDLPMLEVLRLASETVFVPLTVGGGIRGFTDANGKEYTALDVAAEYFRSGADKVSIGSDSVFAAEELIKTGKPTGKSGIEQISYMYGKQAVVVSIDPKKVWVKSPEEVPYKCVKSTLGKGPNGEEYAWFQATVSGGREARPIGAYELAVAVEQLGAGEILLNCIDRDGTGDGFDLDLVSQVSDAVTIPVIASSGAGVPEHFSEVFKNTKCAAALAAGIFHRSEVSIDSVKDQMASDEVPTRL</sequence>
<gene>
    <name evidence="17" type="ORF">POBO1169_LOCUS16586</name>
</gene>
<dbReference type="Gene3D" id="3.20.20.70">
    <property type="entry name" value="Aldolase class I"/>
    <property type="match status" value="1"/>
</dbReference>
<feature type="region of interest" description="PRFAR binding" evidence="14">
    <location>
        <begin position="442"/>
        <end position="444"/>
    </location>
</feature>
<dbReference type="PROSITE" id="PS51273">
    <property type="entry name" value="GATASE_TYPE_1"/>
    <property type="match status" value="1"/>
</dbReference>
<dbReference type="EC" id="3.5.1.2" evidence="12"/>
<evidence type="ECO:0000313" key="17">
    <source>
        <dbReference type="EMBL" id="CAD8683875.1"/>
    </source>
</evidence>
<feature type="binding site" evidence="14">
    <location>
        <position position="373"/>
    </location>
    <ligand>
        <name>substrate</name>
    </ligand>
</feature>
<evidence type="ECO:0000256" key="13">
    <source>
        <dbReference type="PIRSR" id="PIRSR036936-1"/>
    </source>
</evidence>
<dbReference type="InterPro" id="IPR004651">
    <property type="entry name" value="HisF"/>
</dbReference>
<feature type="region of interest" description="PRFAR binding" evidence="14">
    <location>
        <begin position="541"/>
        <end position="542"/>
    </location>
</feature>
<keyword evidence="12" id="KW-0150">Chloroplast</keyword>
<reference evidence="17" key="1">
    <citation type="submission" date="2021-01" db="EMBL/GenBank/DDBJ databases">
        <authorList>
            <person name="Corre E."/>
            <person name="Pelletier E."/>
            <person name="Niang G."/>
            <person name="Scheremetjew M."/>
            <person name="Finn R."/>
            <person name="Kale V."/>
            <person name="Holt S."/>
            <person name="Cochrane G."/>
            <person name="Meng A."/>
            <person name="Brown T."/>
            <person name="Cohen L."/>
        </authorList>
    </citation>
    <scope>NUCLEOTIDE SEQUENCE</scope>
    <source>
        <strain evidence="17">CCMP722</strain>
    </source>
</reference>
<dbReference type="GO" id="GO:0000107">
    <property type="term" value="F:imidazoleglycerol-phosphate synthase activity"/>
    <property type="evidence" value="ECO:0007669"/>
    <property type="project" value="UniProtKB-UniRule"/>
</dbReference>
<dbReference type="FunFam" id="3.20.20.70:FF:000094">
    <property type="entry name" value="Imidazole glycerol phosphate synthase hisHF"/>
    <property type="match status" value="1"/>
</dbReference>
<dbReference type="SUPFAM" id="SSF51366">
    <property type="entry name" value="Ribulose-phoshate binding barrel"/>
    <property type="match status" value="1"/>
</dbReference>
<dbReference type="AlphaFoldDB" id="A0A7S0RQ90"/>
<dbReference type="InterPro" id="IPR017926">
    <property type="entry name" value="GATASE"/>
</dbReference>
<evidence type="ECO:0000256" key="1">
    <source>
        <dbReference type="ARBA" id="ARBA00005091"/>
    </source>
</evidence>
<evidence type="ECO:0000256" key="2">
    <source>
        <dbReference type="ARBA" id="ARBA00022605"/>
    </source>
</evidence>
<comment type="similarity">
    <text evidence="11 12">In the C-terminal section; belongs to the HisA/HisF family.</text>
</comment>
<feature type="region of interest" description="PRFAR binding" evidence="14">
    <location>
        <begin position="564"/>
        <end position="565"/>
    </location>
</feature>
<comment type="subcellular location">
    <subcellularLocation>
        <location evidence="12">Plastid</location>
        <location evidence="12">Chloroplast</location>
    </subcellularLocation>
</comment>
<keyword evidence="4 12" id="KW-0315">Glutamine amidotransferase</keyword>
<keyword evidence="5 12" id="KW-0368">Histidine biosynthesis</keyword>
<feature type="region of interest" description="PRFAR binding" evidence="14">
    <location>
        <begin position="515"/>
        <end position="516"/>
    </location>
</feature>
<dbReference type="InterPro" id="IPR011060">
    <property type="entry name" value="RibuloseP-bd_barrel"/>
</dbReference>
<keyword evidence="6 12" id="KW-0456">Lyase</keyword>
<name>A0A7S0RQ90_9CHLO</name>
<protein>
    <recommendedName>
        <fullName evidence="12">Imidazole glycerol phosphate synthase hisHF</fullName>
    </recommendedName>
    <domain>
        <recommendedName>
            <fullName evidence="12">Glutaminase</fullName>
            <ecNumber evidence="12">3.5.1.2</ecNumber>
        </recommendedName>
    </domain>
    <domain>
        <recommendedName>
            <fullName evidence="12">Cyclase</fullName>
        </recommendedName>
    </domain>
</protein>
<keyword evidence="2 12" id="KW-0028">Amino-acid biosynthesis</keyword>
<evidence type="ECO:0000256" key="9">
    <source>
        <dbReference type="ARBA" id="ARBA00049534"/>
    </source>
</evidence>